<reference evidence="5 7" key="2">
    <citation type="submission" date="2020-08" db="EMBL/GenBank/DDBJ databases">
        <title>Genomic Encyclopedia of Type Strains, Phase IV (KMG-IV): sequencing the most valuable type-strain genomes for metagenomic binning, comparative biology and taxonomic classification.</title>
        <authorList>
            <person name="Goeker M."/>
        </authorList>
    </citation>
    <scope>NUCLEOTIDE SEQUENCE [LARGE SCALE GENOMIC DNA]</scope>
    <source>
        <strain evidence="5 7">DSM 107085</strain>
    </source>
</reference>
<dbReference type="PANTHER" id="PTHR11839:SF12">
    <property type="entry name" value="ADP COMPOUNDS HYDROLASE NUDE"/>
    <property type="match status" value="1"/>
</dbReference>
<dbReference type="Gene3D" id="3.90.79.10">
    <property type="entry name" value="Nucleoside Triphosphate Pyrophosphohydrolase"/>
    <property type="match status" value="1"/>
</dbReference>
<dbReference type="FunFam" id="3.90.79.10:FF:000006">
    <property type="entry name" value="ADP compounds hydrolase NudE"/>
    <property type="match status" value="1"/>
</dbReference>
<accession>A0A099CTG2</accession>
<dbReference type="STRING" id="1543381.LF63_0111840"/>
<dbReference type="SUPFAM" id="SSF55811">
    <property type="entry name" value="Nudix"/>
    <property type="match status" value="1"/>
</dbReference>
<proteinExistence type="predicted"/>
<dbReference type="GO" id="GO:0005829">
    <property type="term" value="C:cytosol"/>
    <property type="evidence" value="ECO:0007669"/>
    <property type="project" value="TreeGrafter"/>
</dbReference>
<dbReference type="HOGENOM" id="CLU_062658_4_0_6"/>
<dbReference type="GO" id="GO:0006753">
    <property type="term" value="P:nucleoside phosphate metabolic process"/>
    <property type="evidence" value="ECO:0007669"/>
    <property type="project" value="TreeGrafter"/>
</dbReference>
<dbReference type="Proteomes" id="UP000560000">
    <property type="component" value="Unassembled WGS sequence"/>
</dbReference>
<dbReference type="Proteomes" id="UP000029708">
    <property type="component" value="Unassembled WGS sequence"/>
</dbReference>
<evidence type="ECO:0000313" key="4">
    <source>
        <dbReference type="EMBL" id="KGI77268.1"/>
    </source>
</evidence>
<evidence type="ECO:0000256" key="1">
    <source>
        <dbReference type="ARBA" id="ARBA00001946"/>
    </source>
</evidence>
<evidence type="ECO:0000313" key="7">
    <source>
        <dbReference type="Proteomes" id="UP000560000"/>
    </source>
</evidence>
<dbReference type="InterPro" id="IPR020084">
    <property type="entry name" value="NUDIX_hydrolase_CS"/>
</dbReference>
<dbReference type="EMBL" id="JROI01000013">
    <property type="protein sequence ID" value="KGI77268.1"/>
    <property type="molecule type" value="Genomic_DNA"/>
</dbReference>
<dbReference type="AlphaFoldDB" id="A0A099CTG2"/>
<dbReference type="GO" id="GO:0019144">
    <property type="term" value="F:ADP-sugar diphosphatase activity"/>
    <property type="evidence" value="ECO:0007669"/>
    <property type="project" value="TreeGrafter"/>
</dbReference>
<dbReference type="GO" id="GO:0019693">
    <property type="term" value="P:ribose phosphate metabolic process"/>
    <property type="evidence" value="ECO:0007669"/>
    <property type="project" value="TreeGrafter"/>
</dbReference>
<dbReference type="NCBIfam" id="NF008736">
    <property type="entry name" value="PRK11762.1"/>
    <property type="match status" value="1"/>
</dbReference>
<feature type="domain" description="Nudix hydrolase" evidence="3">
    <location>
        <begin position="40"/>
        <end position="175"/>
    </location>
</feature>
<gene>
    <name evidence="5" type="ORF">HNQ86_002877</name>
    <name evidence="4" type="ORF">LF63_0111840</name>
</gene>
<reference evidence="4 6" key="1">
    <citation type="submission" date="2014-09" db="EMBL/GenBank/DDBJ databases">
        <title>Xanthomonadaceae 3.5X direct submission.</title>
        <authorList>
            <person name="Fang T."/>
            <person name="Wang H."/>
        </authorList>
    </citation>
    <scope>NUCLEOTIDE SEQUENCE [LARGE SCALE GENOMIC DNA]</scope>
    <source>
        <strain evidence="4 6">3.5X</strain>
    </source>
</reference>
<dbReference type="InterPro" id="IPR000086">
    <property type="entry name" value="NUDIX_hydrolase_dom"/>
</dbReference>
<evidence type="ECO:0000256" key="2">
    <source>
        <dbReference type="ARBA" id="ARBA00022801"/>
    </source>
</evidence>
<dbReference type="Pfam" id="PF00293">
    <property type="entry name" value="NUDIX"/>
    <property type="match status" value="1"/>
</dbReference>
<dbReference type="PROSITE" id="PS51462">
    <property type="entry name" value="NUDIX"/>
    <property type="match status" value="1"/>
</dbReference>
<dbReference type="PANTHER" id="PTHR11839">
    <property type="entry name" value="UDP/ADP-SUGAR PYROPHOSPHATASE"/>
    <property type="match status" value="1"/>
</dbReference>
<comment type="caution">
    <text evidence="4">The sequence shown here is derived from an EMBL/GenBank/DDBJ whole genome shotgun (WGS) entry which is preliminary data.</text>
</comment>
<organism evidence="4 6">
    <name type="scientific">Oleiagrimonas soli</name>
    <dbReference type="NCBI Taxonomy" id="1543381"/>
    <lineage>
        <taxon>Bacteria</taxon>
        <taxon>Pseudomonadati</taxon>
        <taxon>Pseudomonadota</taxon>
        <taxon>Gammaproteobacteria</taxon>
        <taxon>Lysobacterales</taxon>
        <taxon>Rhodanobacteraceae</taxon>
        <taxon>Oleiagrimonas</taxon>
    </lineage>
</organism>
<dbReference type="CDD" id="cd24156">
    <property type="entry name" value="NUDIX_ADPRase_NudE"/>
    <property type="match status" value="1"/>
</dbReference>
<dbReference type="OrthoDB" id="9806150at2"/>
<sequence length="185" mass="21015">MSRKYPIIHDTRTVERSRFLHIEEVDLEFSNGERRTHERLLSSGLGAVIIVPMRDDDTVLLVREYSVGLDHYELGLPKGRMDRDESVEQAANRELKEEAGFGARSLRHIGSLSLSPAYMSHVTNVVLAQDLFAEKLEGDEPEPLDVVAWKLSELHLLLARDDVTEGRSIAALFMAREYLAGRYRP</sequence>
<keyword evidence="2 5" id="KW-0378">Hydrolase</keyword>
<dbReference type="EMBL" id="JACHET010000001">
    <property type="protein sequence ID" value="MBB6185532.1"/>
    <property type="molecule type" value="Genomic_DNA"/>
</dbReference>
<dbReference type="EC" id="3.6.1.-" evidence="5"/>
<dbReference type="InterPro" id="IPR015797">
    <property type="entry name" value="NUDIX_hydrolase-like_dom_sf"/>
</dbReference>
<evidence type="ECO:0000313" key="6">
    <source>
        <dbReference type="Proteomes" id="UP000029708"/>
    </source>
</evidence>
<dbReference type="RefSeq" id="WP_043102060.1">
    <property type="nucleotide sequence ID" value="NZ_JACHET010000001.1"/>
</dbReference>
<evidence type="ECO:0000259" key="3">
    <source>
        <dbReference type="PROSITE" id="PS51462"/>
    </source>
</evidence>
<keyword evidence="6" id="KW-1185">Reference proteome</keyword>
<protein>
    <submittedName>
        <fullName evidence="4">ADP-ribose diphosphatase</fullName>
        <ecNumber evidence="5">3.6.1.-</ecNumber>
    </submittedName>
</protein>
<evidence type="ECO:0000313" key="5">
    <source>
        <dbReference type="EMBL" id="MBB6185532.1"/>
    </source>
</evidence>
<comment type="cofactor">
    <cofactor evidence="1">
        <name>Mg(2+)</name>
        <dbReference type="ChEBI" id="CHEBI:18420"/>
    </cofactor>
</comment>
<dbReference type="PROSITE" id="PS00893">
    <property type="entry name" value="NUDIX_BOX"/>
    <property type="match status" value="1"/>
</dbReference>
<name>A0A099CTG2_9GAMM</name>